<evidence type="ECO:0000313" key="4">
    <source>
        <dbReference type="Proteomes" id="UP000250462"/>
    </source>
</evidence>
<dbReference type="EMBL" id="QMIG01000021">
    <property type="protein sequence ID" value="RAW11252.1"/>
    <property type="molecule type" value="Genomic_DNA"/>
</dbReference>
<gene>
    <name evidence="3" type="ORF">DPM12_17200</name>
</gene>
<accession>A0A329QIT0</accession>
<dbReference type="Proteomes" id="UP000250462">
    <property type="component" value="Unassembled WGS sequence"/>
</dbReference>
<feature type="signal peptide" evidence="2">
    <location>
        <begin position="1"/>
        <end position="17"/>
    </location>
</feature>
<organism evidence="3 4">
    <name type="scientific">Phytoactinopolyspora halophila</name>
    <dbReference type="NCBI Taxonomy" id="1981511"/>
    <lineage>
        <taxon>Bacteria</taxon>
        <taxon>Bacillati</taxon>
        <taxon>Actinomycetota</taxon>
        <taxon>Actinomycetes</taxon>
        <taxon>Jiangellales</taxon>
        <taxon>Jiangellaceae</taxon>
        <taxon>Phytoactinopolyspora</taxon>
    </lineage>
</organism>
<evidence type="ECO:0000256" key="2">
    <source>
        <dbReference type="SAM" id="SignalP"/>
    </source>
</evidence>
<sequence>MFTALFLALALASPAQADAYRYWSYYQWSGGEWAFASAGPADTVPEDGAIEGWRHAIGDETSARMPRTGDVFADICDGASAGDGEKRVAVVIDYGVADDAPDGEEPPAPRGECAVVADDASGADVLAAVADVRLGDDGMTCGIDGYPETGCGGSVDGPVPSDDEETVELAMPDHSEDDAAGDASDDDGVPDVALIAGIAAVVAVGVAALVRMRRTRGE</sequence>
<dbReference type="NCBIfam" id="NF040672">
    <property type="entry name" value="SCO2322_fam"/>
    <property type="match status" value="1"/>
</dbReference>
<proteinExistence type="predicted"/>
<evidence type="ECO:0000256" key="1">
    <source>
        <dbReference type="SAM" id="Phobius"/>
    </source>
</evidence>
<feature type="transmembrane region" description="Helical" evidence="1">
    <location>
        <begin position="192"/>
        <end position="210"/>
    </location>
</feature>
<name>A0A329QIT0_9ACTN</name>
<protein>
    <submittedName>
        <fullName evidence="3">Uncharacterized protein</fullName>
    </submittedName>
</protein>
<comment type="caution">
    <text evidence="3">The sequence shown here is derived from an EMBL/GenBank/DDBJ whole genome shotgun (WGS) entry which is preliminary data.</text>
</comment>
<keyword evidence="1" id="KW-1133">Transmembrane helix</keyword>
<evidence type="ECO:0000313" key="3">
    <source>
        <dbReference type="EMBL" id="RAW11252.1"/>
    </source>
</evidence>
<keyword evidence="2" id="KW-0732">Signal</keyword>
<keyword evidence="4" id="KW-1185">Reference proteome</keyword>
<keyword evidence="1" id="KW-0472">Membrane</keyword>
<keyword evidence="1" id="KW-0812">Transmembrane</keyword>
<dbReference type="InterPro" id="IPR047703">
    <property type="entry name" value="SCO2322-like"/>
</dbReference>
<dbReference type="AlphaFoldDB" id="A0A329QIT0"/>
<reference evidence="3 4" key="1">
    <citation type="submission" date="2018-06" db="EMBL/GenBank/DDBJ databases">
        <title>Phytoactinopolyspora halophila sp. nov., a novel halophilic actinomycete isolated from a saline soil in China.</title>
        <authorList>
            <person name="Tang S.-K."/>
        </authorList>
    </citation>
    <scope>NUCLEOTIDE SEQUENCE [LARGE SCALE GENOMIC DNA]</scope>
    <source>
        <strain evidence="3 4">YIM 96934</strain>
    </source>
</reference>
<feature type="chain" id="PRO_5038852128" evidence="2">
    <location>
        <begin position="18"/>
        <end position="218"/>
    </location>
</feature>